<feature type="region of interest" description="Disordered" evidence="5">
    <location>
        <begin position="433"/>
        <end position="461"/>
    </location>
</feature>
<accession>A0A517XYW5</accession>
<keyword evidence="3 7" id="KW-0378">Hydrolase</keyword>
<keyword evidence="2" id="KW-0479">Metal-binding</keyword>
<name>A0A517XYW5_9BACT</name>
<dbReference type="GO" id="GO:0046872">
    <property type="term" value="F:metal ion binding"/>
    <property type="evidence" value="ECO:0007669"/>
    <property type="project" value="UniProtKB-KW"/>
</dbReference>
<dbReference type="GO" id="GO:0004065">
    <property type="term" value="F:arylsulfatase activity"/>
    <property type="evidence" value="ECO:0007669"/>
    <property type="project" value="UniProtKB-EC"/>
</dbReference>
<dbReference type="Gene3D" id="3.40.720.10">
    <property type="entry name" value="Alkaline Phosphatase, subunit A"/>
    <property type="match status" value="1"/>
</dbReference>
<keyword evidence="4" id="KW-0106">Calcium</keyword>
<dbReference type="PANTHER" id="PTHR42693:SF53">
    <property type="entry name" value="ENDO-4-O-SULFATASE"/>
    <property type="match status" value="1"/>
</dbReference>
<dbReference type="EC" id="3.1.6.1" evidence="7"/>
<proteinExistence type="inferred from homology"/>
<protein>
    <submittedName>
        <fullName evidence="7">Arylsulfatase</fullName>
        <ecNumber evidence="7">3.1.6.1</ecNumber>
    </submittedName>
</protein>
<dbReference type="PANTHER" id="PTHR42693">
    <property type="entry name" value="ARYLSULFATASE FAMILY MEMBER"/>
    <property type="match status" value="1"/>
</dbReference>
<evidence type="ECO:0000313" key="7">
    <source>
        <dbReference type="EMBL" id="QDU22699.1"/>
    </source>
</evidence>
<evidence type="ECO:0000256" key="3">
    <source>
        <dbReference type="ARBA" id="ARBA00022801"/>
    </source>
</evidence>
<dbReference type="EMBL" id="CP036273">
    <property type="protein sequence ID" value="QDU22699.1"/>
    <property type="molecule type" value="Genomic_DNA"/>
</dbReference>
<dbReference type="InterPro" id="IPR024607">
    <property type="entry name" value="Sulfatase_CS"/>
</dbReference>
<evidence type="ECO:0000259" key="6">
    <source>
        <dbReference type="Pfam" id="PF00884"/>
    </source>
</evidence>
<dbReference type="PROSITE" id="PS00149">
    <property type="entry name" value="SULFATASE_2"/>
    <property type="match status" value="1"/>
</dbReference>
<evidence type="ECO:0000313" key="8">
    <source>
        <dbReference type="Proteomes" id="UP000319576"/>
    </source>
</evidence>
<dbReference type="RefSeq" id="WP_145242642.1">
    <property type="nucleotide sequence ID" value="NZ_CP036273.1"/>
</dbReference>
<dbReference type="Gene3D" id="3.30.1120.10">
    <property type="match status" value="1"/>
</dbReference>
<organism evidence="7 8">
    <name type="scientific">Urbifossiella limnaea</name>
    <dbReference type="NCBI Taxonomy" id="2528023"/>
    <lineage>
        <taxon>Bacteria</taxon>
        <taxon>Pseudomonadati</taxon>
        <taxon>Planctomycetota</taxon>
        <taxon>Planctomycetia</taxon>
        <taxon>Gemmatales</taxon>
        <taxon>Gemmataceae</taxon>
        <taxon>Urbifossiella</taxon>
    </lineage>
</organism>
<gene>
    <name evidence="7" type="primary">atsA_16</name>
    <name evidence="7" type="ORF">ETAA1_46830</name>
</gene>
<dbReference type="OrthoDB" id="9803751at2"/>
<dbReference type="Pfam" id="PF00884">
    <property type="entry name" value="Sulfatase"/>
    <property type="match status" value="1"/>
</dbReference>
<feature type="region of interest" description="Disordered" evidence="5">
    <location>
        <begin position="275"/>
        <end position="294"/>
    </location>
</feature>
<evidence type="ECO:0000256" key="5">
    <source>
        <dbReference type="SAM" id="MobiDB-lite"/>
    </source>
</evidence>
<sequence length="461" mass="50271">MPRLVCLVLVVASAGTARSQEPAARPNVVVFLADDLGWGDLGCYGHPAIRTPHLDAFAREGVRLTQCYSASAVCSPSRSAILTGRTPYRNGVYTWLQEGSEVHLRTSEITLPRLLRAAGYDTAHAGKWHLNGKFNDPAQPQPNDHGYAYWLGTQNNAAPSHKNPTNFVRNGKAVGPLEGYSAPLVVGEAVTWLRQHRDKAKPFFLAVWTHEPHLPIESDPQFQAPYAGIADADVRQHHGNVTQLDHAFGRLMAALKDEKLADSTLVIFTADNGPEGDGTRGRTRGSTGGLRGRKRSMYEGGIRVPGIARFPGRIPAGRTSDVPVVGSDLFPTVLNLAGVRPPADRVVDGADVFPVLAGRATAVTRAQPLYWRLDMAPNNLHMALRQGDWKIVAARDLSKVELYNLRDDPNEATDRSGTERDRLAAMTAALREHNTAVEREGPDWWRRLSPNGAGAPKKGKQ</sequence>
<evidence type="ECO:0000256" key="1">
    <source>
        <dbReference type="ARBA" id="ARBA00008779"/>
    </source>
</evidence>
<evidence type="ECO:0000256" key="4">
    <source>
        <dbReference type="ARBA" id="ARBA00022837"/>
    </source>
</evidence>
<evidence type="ECO:0000256" key="2">
    <source>
        <dbReference type="ARBA" id="ARBA00022723"/>
    </source>
</evidence>
<dbReference type="InterPro" id="IPR017850">
    <property type="entry name" value="Alkaline_phosphatase_core_sf"/>
</dbReference>
<keyword evidence="8" id="KW-1185">Reference proteome</keyword>
<comment type="similarity">
    <text evidence="1">Belongs to the sulfatase family.</text>
</comment>
<dbReference type="InterPro" id="IPR000917">
    <property type="entry name" value="Sulfatase_N"/>
</dbReference>
<reference evidence="7 8" key="1">
    <citation type="submission" date="2019-02" db="EMBL/GenBank/DDBJ databases">
        <title>Deep-cultivation of Planctomycetes and their phenomic and genomic characterization uncovers novel biology.</title>
        <authorList>
            <person name="Wiegand S."/>
            <person name="Jogler M."/>
            <person name="Boedeker C."/>
            <person name="Pinto D."/>
            <person name="Vollmers J."/>
            <person name="Rivas-Marin E."/>
            <person name="Kohn T."/>
            <person name="Peeters S.H."/>
            <person name="Heuer A."/>
            <person name="Rast P."/>
            <person name="Oberbeckmann S."/>
            <person name="Bunk B."/>
            <person name="Jeske O."/>
            <person name="Meyerdierks A."/>
            <person name="Storesund J.E."/>
            <person name="Kallscheuer N."/>
            <person name="Luecker S."/>
            <person name="Lage O.M."/>
            <person name="Pohl T."/>
            <person name="Merkel B.J."/>
            <person name="Hornburger P."/>
            <person name="Mueller R.-W."/>
            <person name="Bruemmer F."/>
            <person name="Labrenz M."/>
            <person name="Spormann A.M."/>
            <person name="Op den Camp H."/>
            <person name="Overmann J."/>
            <person name="Amann R."/>
            <person name="Jetten M.S.M."/>
            <person name="Mascher T."/>
            <person name="Medema M.H."/>
            <person name="Devos D.P."/>
            <person name="Kaster A.-K."/>
            <person name="Ovreas L."/>
            <person name="Rohde M."/>
            <person name="Galperin M.Y."/>
            <person name="Jogler C."/>
        </authorList>
    </citation>
    <scope>NUCLEOTIDE SEQUENCE [LARGE SCALE GENOMIC DNA]</scope>
    <source>
        <strain evidence="7 8">ETA_A1</strain>
    </source>
</reference>
<feature type="domain" description="Sulfatase N-terminal" evidence="6">
    <location>
        <begin position="26"/>
        <end position="339"/>
    </location>
</feature>
<dbReference type="KEGG" id="uli:ETAA1_46830"/>
<dbReference type="AlphaFoldDB" id="A0A517XYW5"/>
<feature type="compositionally biased region" description="Basic and acidic residues" evidence="5">
    <location>
        <begin position="433"/>
        <end position="446"/>
    </location>
</feature>
<dbReference type="InterPro" id="IPR050738">
    <property type="entry name" value="Sulfatase"/>
</dbReference>
<dbReference type="SUPFAM" id="SSF53649">
    <property type="entry name" value="Alkaline phosphatase-like"/>
    <property type="match status" value="1"/>
</dbReference>
<dbReference type="Proteomes" id="UP000319576">
    <property type="component" value="Chromosome"/>
</dbReference>
<dbReference type="PROSITE" id="PS00523">
    <property type="entry name" value="SULFATASE_1"/>
    <property type="match status" value="1"/>
</dbReference>